<dbReference type="RefSeq" id="WP_165818211.1">
    <property type="nucleotide sequence ID" value="NZ_FZMO01000024.1"/>
</dbReference>
<feature type="compositionally biased region" description="Low complexity" evidence="1">
    <location>
        <begin position="1"/>
        <end position="18"/>
    </location>
</feature>
<accession>A0A2I2KK06</accession>
<proteinExistence type="predicted"/>
<keyword evidence="3" id="KW-1185">Reference proteome</keyword>
<evidence type="ECO:0000256" key="1">
    <source>
        <dbReference type="SAM" id="MobiDB-lite"/>
    </source>
</evidence>
<evidence type="ECO:0000313" key="2">
    <source>
        <dbReference type="EMBL" id="SNQ45993.1"/>
    </source>
</evidence>
<name>A0A2I2KK06_9ACTN</name>
<dbReference type="AlphaFoldDB" id="A0A2I2KK06"/>
<reference evidence="2 3" key="1">
    <citation type="submission" date="2017-06" db="EMBL/GenBank/DDBJ databases">
        <authorList>
            <person name="Kim H.J."/>
            <person name="Triplett B.A."/>
        </authorList>
    </citation>
    <scope>NUCLEOTIDE SEQUENCE [LARGE SCALE GENOMIC DNA]</scope>
    <source>
        <strain evidence="2">FRACA_ARgP5</strain>
    </source>
</reference>
<gene>
    <name evidence="2" type="ORF">FRACA_120056</name>
</gene>
<organism evidence="2 3">
    <name type="scientific">Frankia canadensis</name>
    <dbReference type="NCBI Taxonomy" id="1836972"/>
    <lineage>
        <taxon>Bacteria</taxon>
        <taxon>Bacillati</taxon>
        <taxon>Actinomycetota</taxon>
        <taxon>Actinomycetes</taxon>
        <taxon>Frankiales</taxon>
        <taxon>Frankiaceae</taxon>
        <taxon>Frankia</taxon>
    </lineage>
</organism>
<sequence>MEQNQPGPLTSGLSGSGPREAIPGAADGVSGADPAAEKIAFGSVANPKRLRLGVPRSA</sequence>
<evidence type="ECO:0000313" key="3">
    <source>
        <dbReference type="Proteomes" id="UP000234331"/>
    </source>
</evidence>
<protein>
    <submittedName>
        <fullName evidence="2">Uncharacterized protein</fullName>
    </submittedName>
</protein>
<feature type="region of interest" description="Disordered" evidence="1">
    <location>
        <begin position="1"/>
        <end position="32"/>
    </location>
</feature>
<dbReference type="Proteomes" id="UP000234331">
    <property type="component" value="Unassembled WGS sequence"/>
</dbReference>
<dbReference type="EMBL" id="FZMO01000024">
    <property type="protein sequence ID" value="SNQ45993.1"/>
    <property type="molecule type" value="Genomic_DNA"/>
</dbReference>